<organism evidence="8 9">
    <name type="scientific">Halovulum marinum</name>
    <dbReference type="NCBI Taxonomy" id="2662447"/>
    <lineage>
        <taxon>Bacteria</taxon>
        <taxon>Pseudomonadati</taxon>
        <taxon>Pseudomonadota</taxon>
        <taxon>Alphaproteobacteria</taxon>
        <taxon>Rhodobacterales</taxon>
        <taxon>Paracoccaceae</taxon>
        <taxon>Halovulum</taxon>
    </lineage>
</organism>
<name>A0A6L5Z257_9RHOB</name>
<dbReference type="SUPFAM" id="SSF52540">
    <property type="entry name" value="P-loop containing nucleoside triphosphate hydrolases"/>
    <property type="match status" value="1"/>
</dbReference>
<evidence type="ECO:0000256" key="5">
    <source>
        <dbReference type="ARBA" id="ARBA00022967"/>
    </source>
</evidence>
<keyword evidence="2" id="KW-0547">Nucleotide-binding</keyword>
<reference evidence="8 9" key="1">
    <citation type="submission" date="2019-10" db="EMBL/GenBank/DDBJ databases">
        <title>Cognatihalovulum marinum gen. nov. sp. nov., a new member of the family Rhodobacteraceae isolated from deep seawater of the Northwest Indian Ocean.</title>
        <authorList>
            <person name="Ruan C."/>
            <person name="Wang J."/>
            <person name="Zheng X."/>
            <person name="Song L."/>
            <person name="Zhu Y."/>
            <person name="Huang Y."/>
            <person name="Lu Z."/>
            <person name="Du W."/>
            <person name="Huang L."/>
            <person name="Dai X."/>
        </authorList>
    </citation>
    <scope>NUCLEOTIDE SEQUENCE [LARGE SCALE GENOMIC DNA]</scope>
    <source>
        <strain evidence="8 9">2CG4</strain>
    </source>
</reference>
<evidence type="ECO:0000313" key="9">
    <source>
        <dbReference type="Proteomes" id="UP000474957"/>
    </source>
</evidence>
<dbReference type="Pfam" id="PF00005">
    <property type="entry name" value="ABC_tran"/>
    <property type="match status" value="1"/>
</dbReference>
<dbReference type="InterPro" id="IPR027417">
    <property type="entry name" value="P-loop_NTPase"/>
</dbReference>
<keyword evidence="3" id="KW-0201">Cytochrome c-type biogenesis</keyword>
<dbReference type="InterPro" id="IPR005895">
    <property type="entry name" value="ABC_transptr_haem_export_CcmA"/>
</dbReference>
<dbReference type="GO" id="GO:0017004">
    <property type="term" value="P:cytochrome complex assembly"/>
    <property type="evidence" value="ECO:0007669"/>
    <property type="project" value="UniProtKB-KW"/>
</dbReference>
<keyword evidence="5" id="KW-1278">Translocase</keyword>
<accession>A0A6L5Z257</accession>
<feature type="domain" description="ABC transporter" evidence="7">
    <location>
        <begin position="3"/>
        <end position="213"/>
    </location>
</feature>
<dbReference type="EMBL" id="WIND01000007">
    <property type="protein sequence ID" value="MSU90084.1"/>
    <property type="molecule type" value="Genomic_DNA"/>
</dbReference>
<protein>
    <submittedName>
        <fullName evidence="8">Heme ABC exporter ATP-binding protein CcmA</fullName>
    </submittedName>
</protein>
<evidence type="ECO:0000313" key="8">
    <source>
        <dbReference type="EMBL" id="MSU90084.1"/>
    </source>
</evidence>
<proteinExistence type="predicted"/>
<dbReference type="InterPro" id="IPR003439">
    <property type="entry name" value="ABC_transporter-like_ATP-bd"/>
</dbReference>
<dbReference type="GO" id="GO:0005524">
    <property type="term" value="F:ATP binding"/>
    <property type="evidence" value="ECO:0007669"/>
    <property type="project" value="UniProtKB-KW"/>
</dbReference>
<keyword evidence="6" id="KW-0472">Membrane</keyword>
<dbReference type="GO" id="GO:0022857">
    <property type="term" value="F:transmembrane transporter activity"/>
    <property type="evidence" value="ECO:0007669"/>
    <property type="project" value="InterPro"/>
</dbReference>
<evidence type="ECO:0000256" key="6">
    <source>
        <dbReference type="ARBA" id="ARBA00023136"/>
    </source>
</evidence>
<dbReference type="PANTHER" id="PTHR43499">
    <property type="entry name" value="ABC TRANSPORTER I FAMILY MEMBER 1"/>
    <property type="match status" value="1"/>
</dbReference>
<dbReference type="AlphaFoldDB" id="A0A6L5Z257"/>
<dbReference type="RefSeq" id="WP_154446577.1">
    <property type="nucleotide sequence ID" value="NZ_WIND01000007.1"/>
</dbReference>
<dbReference type="NCBIfam" id="TIGR01189">
    <property type="entry name" value="ccmA"/>
    <property type="match status" value="1"/>
</dbReference>
<dbReference type="InterPro" id="IPR003593">
    <property type="entry name" value="AAA+_ATPase"/>
</dbReference>
<comment type="caution">
    <text evidence="8">The sequence shown here is derived from an EMBL/GenBank/DDBJ whole genome shotgun (WGS) entry which is preliminary data.</text>
</comment>
<dbReference type="PROSITE" id="PS00211">
    <property type="entry name" value="ABC_TRANSPORTER_1"/>
    <property type="match status" value="1"/>
</dbReference>
<evidence type="ECO:0000256" key="4">
    <source>
        <dbReference type="ARBA" id="ARBA00022840"/>
    </source>
</evidence>
<evidence type="ECO:0000256" key="3">
    <source>
        <dbReference type="ARBA" id="ARBA00022748"/>
    </source>
</evidence>
<sequence length="214" mass="21780">MTLSAEDLTCRSGADRLFAPVSFTVPAGGALLLQGPNGAGKTTLLRAIAGLGPRPEGRIALDGAAPWASDGAVALTGHLDAVKPGLTVDENLGFWARLHGRADAAAGALAAFGLGGFGERLAGRLSAGQKRRLGLARLAVDGARLWLLDEPTVSLDADSTAALGRLIGEHLARGGMALIATHLPVPVAAETLRLQPAAARHRTEADPFLAEPGA</sequence>
<dbReference type="Gene3D" id="3.40.50.300">
    <property type="entry name" value="P-loop containing nucleotide triphosphate hydrolases"/>
    <property type="match status" value="1"/>
</dbReference>
<dbReference type="SMART" id="SM00382">
    <property type="entry name" value="AAA"/>
    <property type="match status" value="1"/>
</dbReference>
<keyword evidence="9" id="KW-1185">Reference proteome</keyword>
<evidence type="ECO:0000256" key="1">
    <source>
        <dbReference type="ARBA" id="ARBA00022448"/>
    </source>
</evidence>
<gene>
    <name evidence="8" type="primary">ccmA</name>
    <name evidence="8" type="ORF">GE300_10730</name>
</gene>
<evidence type="ECO:0000259" key="7">
    <source>
        <dbReference type="PROSITE" id="PS50893"/>
    </source>
</evidence>
<dbReference type="PANTHER" id="PTHR43499:SF1">
    <property type="entry name" value="ABC TRANSPORTER I FAMILY MEMBER 1"/>
    <property type="match status" value="1"/>
</dbReference>
<keyword evidence="1" id="KW-0813">Transport</keyword>
<keyword evidence="4 8" id="KW-0067">ATP-binding</keyword>
<dbReference type="PROSITE" id="PS50893">
    <property type="entry name" value="ABC_TRANSPORTER_2"/>
    <property type="match status" value="1"/>
</dbReference>
<dbReference type="GO" id="GO:0016887">
    <property type="term" value="F:ATP hydrolysis activity"/>
    <property type="evidence" value="ECO:0007669"/>
    <property type="project" value="InterPro"/>
</dbReference>
<dbReference type="Proteomes" id="UP000474957">
    <property type="component" value="Unassembled WGS sequence"/>
</dbReference>
<evidence type="ECO:0000256" key="2">
    <source>
        <dbReference type="ARBA" id="ARBA00022741"/>
    </source>
</evidence>
<dbReference type="InterPro" id="IPR017871">
    <property type="entry name" value="ABC_transporter-like_CS"/>
</dbReference>